<gene>
    <name evidence="7 8" type="primary">hemL</name>
    <name evidence="8" type="ORF">FN976_15755</name>
</gene>
<comment type="pathway">
    <text evidence="2">Porphyrin-containing compound metabolism; protoporphyrin-IX biosynthesis; 5-aminolevulinate from L-glutamyl-tRNA(Glu): step 2/2.</text>
</comment>
<dbReference type="GO" id="GO:0005737">
    <property type="term" value="C:cytoplasm"/>
    <property type="evidence" value="ECO:0007669"/>
    <property type="project" value="UniProtKB-SubCell"/>
</dbReference>
<dbReference type="GO" id="GO:0030170">
    <property type="term" value="F:pyridoxal phosphate binding"/>
    <property type="evidence" value="ECO:0007669"/>
    <property type="project" value="InterPro"/>
</dbReference>
<keyword evidence="4 7" id="KW-0663">Pyridoxal phosphate</keyword>
<dbReference type="PANTHER" id="PTHR43713">
    <property type="entry name" value="GLUTAMATE-1-SEMIALDEHYDE 2,1-AMINOMUTASE"/>
    <property type="match status" value="1"/>
</dbReference>
<evidence type="ECO:0000256" key="5">
    <source>
        <dbReference type="ARBA" id="ARBA00023235"/>
    </source>
</evidence>
<dbReference type="EMBL" id="VOBQ01000012">
    <property type="protein sequence ID" value="TWO70431.1"/>
    <property type="molecule type" value="Genomic_DNA"/>
</dbReference>
<comment type="subunit">
    <text evidence="7">Homodimer.</text>
</comment>
<comment type="subcellular location">
    <subcellularLocation>
        <location evidence="7">Cytoplasm</location>
    </subcellularLocation>
</comment>
<dbReference type="InterPro" id="IPR004639">
    <property type="entry name" value="4pyrrol_synth_GluAld_NH2Trfase"/>
</dbReference>
<feature type="modified residue" description="N6-(pyridoxal phosphate)lysine" evidence="7">
    <location>
        <position position="270"/>
    </location>
</feature>
<evidence type="ECO:0000256" key="3">
    <source>
        <dbReference type="ARBA" id="ARBA00008981"/>
    </source>
</evidence>
<evidence type="ECO:0000256" key="2">
    <source>
        <dbReference type="ARBA" id="ARBA00004819"/>
    </source>
</evidence>
<dbReference type="RefSeq" id="WP_145893987.1">
    <property type="nucleotide sequence ID" value="NZ_VOBQ01000012.1"/>
</dbReference>
<evidence type="ECO:0000256" key="6">
    <source>
        <dbReference type="ARBA" id="ARBA00023244"/>
    </source>
</evidence>
<dbReference type="CDD" id="cd00610">
    <property type="entry name" value="OAT_like"/>
    <property type="match status" value="1"/>
</dbReference>
<dbReference type="InterPro" id="IPR015424">
    <property type="entry name" value="PyrdxlP-dep_Trfase"/>
</dbReference>
<dbReference type="Proteomes" id="UP000318199">
    <property type="component" value="Unassembled WGS sequence"/>
</dbReference>
<sequence>MDRNQQLFERARALIPGGVNSPVRAFRAVGGTPRFVQRAEGAYFWDANGARHIDYIGSWGPMILGHGHPAVVEAVQKAVRDGFSFGAPTEREVELAEEIVKHLPAVEMVRLVSSGTEAAMSAIRLARGATGRSRLIKFEGCYHGHADALLVKAGSGLATFGHPTSAGVPPEVVQHTLVLEYNNVAQLEEAFTRYGNELACVIIEPIAGNMNFVRASVPFMKKLRELCTNHGALLVFDEVMTGFRVALGSAQALYARNIPGFRPDLTVLGKVIGGGMPLAAFGGPRALMEHLAPLGPVYQAGTLSGNPVATACGLATLQQISDPRFFPMLEARTRTLVEGLRGAAEAEGVPFAADHQGGMFGFFLLPQLPANYGEVMKSDAAKFGRLFHGLLDRGIYIAPALYEAGFVSSAHSEDDIAQTVAAAREVFRTLA</sequence>
<dbReference type="UniPathway" id="UPA00251">
    <property type="reaction ID" value="UER00317"/>
</dbReference>
<dbReference type="InterPro" id="IPR015422">
    <property type="entry name" value="PyrdxlP-dep_Trfase_small"/>
</dbReference>
<dbReference type="HAMAP" id="MF_00375">
    <property type="entry name" value="HemL_aminotrans_3"/>
    <property type="match status" value="1"/>
</dbReference>
<dbReference type="InterPro" id="IPR005814">
    <property type="entry name" value="Aminotrans_3"/>
</dbReference>
<keyword evidence="6 7" id="KW-0627">Porphyrin biosynthesis</keyword>
<organism evidence="8 9">
    <name type="scientific">Caenimonas sedimenti</name>
    <dbReference type="NCBI Taxonomy" id="2596921"/>
    <lineage>
        <taxon>Bacteria</taxon>
        <taxon>Pseudomonadati</taxon>
        <taxon>Pseudomonadota</taxon>
        <taxon>Betaproteobacteria</taxon>
        <taxon>Burkholderiales</taxon>
        <taxon>Comamonadaceae</taxon>
        <taxon>Caenimonas</taxon>
    </lineage>
</organism>
<dbReference type="FunFam" id="3.40.640.10:FF:000021">
    <property type="entry name" value="Glutamate-1-semialdehyde 2,1-aminomutase"/>
    <property type="match status" value="1"/>
</dbReference>
<dbReference type="Pfam" id="PF00202">
    <property type="entry name" value="Aminotran_3"/>
    <property type="match status" value="1"/>
</dbReference>
<evidence type="ECO:0000313" key="9">
    <source>
        <dbReference type="Proteomes" id="UP000318199"/>
    </source>
</evidence>
<dbReference type="Gene3D" id="3.90.1150.10">
    <property type="entry name" value="Aspartate Aminotransferase, domain 1"/>
    <property type="match status" value="1"/>
</dbReference>
<dbReference type="GO" id="GO:0006782">
    <property type="term" value="P:protoporphyrinogen IX biosynthetic process"/>
    <property type="evidence" value="ECO:0007669"/>
    <property type="project" value="UniProtKB-UniRule"/>
</dbReference>
<comment type="cofactor">
    <cofactor evidence="1 7">
        <name>pyridoxal 5'-phosphate</name>
        <dbReference type="ChEBI" id="CHEBI:597326"/>
    </cofactor>
</comment>
<dbReference type="OrthoDB" id="3398487at2"/>
<name>A0A562ZPY6_9BURK</name>
<comment type="similarity">
    <text evidence="3 7">Belongs to the class-III pyridoxal-phosphate-dependent aminotransferase family. HemL subfamily.</text>
</comment>
<dbReference type="EC" id="5.4.3.8" evidence="7"/>
<evidence type="ECO:0000313" key="8">
    <source>
        <dbReference type="EMBL" id="TWO70431.1"/>
    </source>
</evidence>
<keyword evidence="7" id="KW-0963">Cytoplasm</keyword>
<keyword evidence="9" id="KW-1185">Reference proteome</keyword>
<dbReference type="NCBIfam" id="NF000818">
    <property type="entry name" value="PRK00062.1"/>
    <property type="match status" value="1"/>
</dbReference>
<dbReference type="NCBIfam" id="TIGR00713">
    <property type="entry name" value="hemL"/>
    <property type="match status" value="1"/>
</dbReference>
<evidence type="ECO:0000256" key="7">
    <source>
        <dbReference type="HAMAP-Rule" id="MF_00375"/>
    </source>
</evidence>
<evidence type="ECO:0000256" key="1">
    <source>
        <dbReference type="ARBA" id="ARBA00001933"/>
    </source>
</evidence>
<dbReference type="AlphaFoldDB" id="A0A562ZPY6"/>
<proteinExistence type="inferred from homology"/>
<dbReference type="GO" id="GO:0008483">
    <property type="term" value="F:transaminase activity"/>
    <property type="evidence" value="ECO:0007669"/>
    <property type="project" value="InterPro"/>
</dbReference>
<reference evidence="8 9" key="1">
    <citation type="submission" date="2019-07" db="EMBL/GenBank/DDBJ databases">
        <title>Caenimonas sedimenti sp. nov., isolated from activated sludge.</title>
        <authorList>
            <person name="Xu J."/>
        </authorList>
    </citation>
    <scope>NUCLEOTIDE SEQUENCE [LARGE SCALE GENOMIC DNA]</scope>
    <source>
        <strain evidence="8 9">HX-9-20</strain>
    </source>
</reference>
<dbReference type="Gene3D" id="3.40.640.10">
    <property type="entry name" value="Type I PLP-dependent aspartate aminotransferase-like (Major domain)"/>
    <property type="match status" value="1"/>
</dbReference>
<comment type="caution">
    <text evidence="8">The sequence shown here is derived from an EMBL/GenBank/DDBJ whole genome shotgun (WGS) entry which is preliminary data.</text>
</comment>
<evidence type="ECO:0000256" key="4">
    <source>
        <dbReference type="ARBA" id="ARBA00022898"/>
    </source>
</evidence>
<dbReference type="SUPFAM" id="SSF53383">
    <property type="entry name" value="PLP-dependent transferases"/>
    <property type="match status" value="1"/>
</dbReference>
<dbReference type="PANTHER" id="PTHR43713:SF3">
    <property type="entry name" value="GLUTAMATE-1-SEMIALDEHYDE 2,1-AMINOMUTASE 1, CHLOROPLASTIC-RELATED"/>
    <property type="match status" value="1"/>
</dbReference>
<protein>
    <recommendedName>
        <fullName evidence="7">Glutamate-1-semialdehyde 2,1-aminomutase</fullName>
        <shortName evidence="7">GSA</shortName>
        <ecNumber evidence="7">5.4.3.8</ecNumber>
    </recommendedName>
    <alternativeName>
        <fullName evidence="7">Glutamate-1-semialdehyde aminotransferase</fullName>
        <shortName evidence="7">GSA-AT</shortName>
    </alternativeName>
</protein>
<accession>A0A562ZPY6</accession>
<dbReference type="InterPro" id="IPR015421">
    <property type="entry name" value="PyrdxlP-dep_Trfase_major"/>
</dbReference>
<comment type="catalytic activity">
    <reaction evidence="7">
        <text>(S)-4-amino-5-oxopentanoate = 5-aminolevulinate</text>
        <dbReference type="Rhea" id="RHEA:14265"/>
        <dbReference type="ChEBI" id="CHEBI:57501"/>
        <dbReference type="ChEBI" id="CHEBI:356416"/>
        <dbReference type="EC" id="5.4.3.8"/>
    </reaction>
</comment>
<dbReference type="GO" id="GO:0042286">
    <property type="term" value="F:glutamate-1-semialdehyde 2,1-aminomutase activity"/>
    <property type="evidence" value="ECO:0007669"/>
    <property type="project" value="UniProtKB-UniRule"/>
</dbReference>
<keyword evidence="5 7" id="KW-0413">Isomerase</keyword>